<keyword evidence="11" id="KW-0325">Glycoprotein</keyword>
<evidence type="ECO:0000313" key="17">
    <source>
        <dbReference type="Proteomes" id="UP000007648"/>
    </source>
</evidence>
<evidence type="ECO:0000256" key="2">
    <source>
        <dbReference type="ARBA" id="ARBA00022475"/>
    </source>
</evidence>
<dbReference type="Gene3D" id="1.20.1070.10">
    <property type="entry name" value="Rhodopsin 7-helix transmembrane proteins"/>
    <property type="match status" value="1"/>
</dbReference>
<dbReference type="STRING" id="9305.ENSSHAP00000012331"/>
<keyword evidence="7 13" id="KW-0297">G-protein coupled receptor</keyword>
<dbReference type="Pfam" id="PF13853">
    <property type="entry name" value="7tm_4"/>
    <property type="match status" value="1"/>
</dbReference>
<protein>
    <recommendedName>
        <fullName evidence="14">Olfactory receptor</fullName>
    </recommendedName>
</protein>
<dbReference type="PRINTS" id="PR00245">
    <property type="entry name" value="OLFACTORYR"/>
</dbReference>
<evidence type="ECO:0000256" key="12">
    <source>
        <dbReference type="ARBA" id="ARBA00023224"/>
    </source>
</evidence>
<gene>
    <name evidence="16" type="primary">LOC100924169</name>
</gene>
<evidence type="ECO:0000256" key="8">
    <source>
        <dbReference type="ARBA" id="ARBA00023136"/>
    </source>
</evidence>
<evidence type="ECO:0000256" key="4">
    <source>
        <dbReference type="ARBA" id="ARBA00022692"/>
    </source>
</evidence>
<evidence type="ECO:0000256" key="6">
    <source>
        <dbReference type="ARBA" id="ARBA00022989"/>
    </source>
</evidence>
<feature type="transmembrane region" description="Helical" evidence="14">
    <location>
        <begin position="119"/>
        <end position="138"/>
    </location>
</feature>
<dbReference type="AlphaFoldDB" id="G3WA76"/>
<feature type="transmembrane region" description="Helical" evidence="14">
    <location>
        <begin position="80"/>
        <end position="99"/>
    </location>
</feature>
<evidence type="ECO:0000256" key="1">
    <source>
        <dbReference type="ARBA" id="ARBA00004651"/>
    </source>
</evidence>
<dbReference type="GO" id="GO:0004984">
    <property type="term" value="F:olfactory receptor activity"/>
    <property type="evidence" value="ECO:0007669"/>
    <property type="project" value="InterPro"/>
</dbReference>
<dbReference type="InterPro" id="IPR017452">
    <property type="entry name" value="GPCR_Rhodpsn_7TM"/>
</dbReference>
<reference evidence="16 17" key="1">
    <citation type="journal article" date="2011" name="Proc. Natl. Acad. Sci. U.S.A.">
        <title>Genetic diversity and population structure of the endangered marsupial Sarcophilus harrisii (Tasmanian devil).</title>
        <authorList>
            <person name="Miller W."/>
            <person name="Hayes V.M."/>
            <person name="Ratan A."/>
            <person name="Petersen D.C."/>
            <person name="Wittekindt N.E."/>
            <person name="Miller J."/>
            <person name="Walenz B."/>
            <person name="Knight J."/>
            <person name="Qi J."/>
            <person name="Zhao F."/>
            <person name="Wang Q."/>
            <person name="Bedoya-Reina O.C."/>
            <person name="Katiyar N."/>
            <person name="Tomsho L.P."/>
            <person name="Kasson L.M."/>
            <person name="Hardie R.A."/>
            <person name="Woodbridge P."/>
            <person name="Tindall E.A."/>
            <person name="Bertelsen M.F."/>
            <person name="Dixon D."/>
            <person name="Pyecroft S."/>
            <person name="Helgen K.M."/>
            <person name="Lesk A.M."/>
            <person name="Pringle T.H."/>
            <person name="Patterson N."/>
            <person name="Zhang Y."/>
            <person name="Kreiss A."/>
            <person name="Woods G.M."/>
            <person name="Jones M.E."/>
            <person name="Schuster S.C."/>
        </authorList>
    </citation>
    <scope>NUCLEOTIDE SEQUENCE [LARGE SCALE GENOMIC DNA]</scope>
</reference>
<evidence type="ECO:0000256" key="10">
    <source>
        <dbReference type="ARBA" id="ARBA00023170"/>
    </source>
</evidence>
<keyword evidence="9" id="KW-1015">Disulfide bond</keyword>
<keyword evidence="6 14" id="KW-1133">Transmembrane helix</keyword>
<accession>G3WA76</accession>
<proteinExistence type="inferred from homology"/>
<keyword evidence="12 13" id="KW-0807">Transducer</keyword>
<dbReference type="Proteomes" id="UP000007648">
    <property type="component" value="Unassembled WGS sequence"/>
</dbReference>
<evidence type="ECO:0000256" key="9">
    <source>
        <dbReference type="ARBA" id="ARBA00023157"/>
    </source>
</evidence>
<dbReference type="GeneTree" id="ENSGT01150000286948"/>
<reference evidence="16" key="3">
    <citation type="submission" date="2025-09" db="UniProtKB">
        <authorList>
            <consortium name="Ensembl"/>
        </authorList>
    </citation>
    <scope>IDENTIFICATION</scope>
</reference>
<dbReference type="CDD" id="cd15911">
    <property type="entry name" value="7tmA_OR11A-like"/>
    <property type="match status" value="1"/>
</dbReference>
<dbReference type="InterPro" id="IPR000276">
    <property type="entry name" value="GPCR_Rhodpsn"/>
</dbReference>
<keyword evidence="4 13" id="KW-0812">Transmembrane</keyword>
<comment type="similarity">
    <text evidence="13">Belongs to the G-protein coupled receptor 1 family.</text>
</comment>
<dbReference type="GO" id="GO:0004930">
    <property type="term" value="F:G protein-coupled receptor activity"/>
    <property type="evidence" value="ECO:0007669"/>
    <property type="project" value="UniProtKB-KW"/>
</dbReference>
<evidence type="ECO:0000256" key="5">
    <source>
        <dbReference type="ARBA" id="ARBA00022725"/>
    </source>
</evidence>
<feature type="transmembrane region" description="Helical" evidence="14">
    <location>
        <begin position="43"/>
        <end position="68"/>
    </location>
</feature>
<evidence type="ECO:0000256" key="7">
    <source>
        <dbReference type="ARBA" id="ARBA00023040"/>
    </source>
</evidence>
<keyword evidence="5 14" id="KW-0552">Olfaction</keyword>
<dbReference type="GO" id="GO:0005886">
    <property type="term" value="C:plasma membrane"/>
    <property type="evidence" value="ECO:0007669"/>
    <property type="project" value="UniProtKB-SubCell"/>
</dbReference>
<feature type="transmembrane region" description="Helical" evidence="14">
    <location>
        <begin position="215"/>
        <end position="234"/>
    </location>
</feature>
<dbReference type="PANTHER" id="PTHR24242">
    <property type="entry name" value="G-PROTEIN COUPLED RECEPTOR"/>
    <property type="match status" value="1"/>
</dbReference>
<keyword evidence="2 14" id="KW-1003">Cell membrane</keyword>
<feature type="transmembrane region" description="Helical" evidence="14">
    <location>
        <begin position="255"/>
        <end position="279"/>
    </location>
</feature>
<evidence type="ECO:0000313" key="16">
    <source>
        <dbReference type="Ensembl" id="ENSSHAP00000012331.2"/>
    </source>
</evidence>
<sequence length="334" mass="37483">SAPSEKSDEISQVPNMAHAEKGNHTSISKFILLGFENLHSLRFLLFGIILAVYLVTMMGNVLIITVVFSSRQLQTPMYYFLSNFSFLEICYTASVVPKMLKTVLSGHETISFAGCVTQFYFFGSMAATECFLLASMSYDRYLAICNPLRYPALMTLHVCIQLAFGSWIMGFMAPIISVSLTFRLPFCTANEINHFFCDLNPIIKLACTDTHMVEMTIFITMYLVVVGPFTWTVISYSQIVRTILKISSVAGRKKAFSTCSSHLTVVTLYYGTLGVVYGSPSSNLSADMNKLFSMLYTVFTPMLNPIIYTLRNKDVKEALRKLIQNIKLLCSAYN</sequence>
<evidence type="ECO:0000256" key="3">
    <source>
        <dbReference type="ARBA" id="ARBA00022606"/>
    </source>
</evidence>
<dbReference type="PANTHER" id="PTHR24242:SF366">
    <property type="entry name" value="OLFACTORY RECEPTOR"/>
    <property type="match status" value="1"/>
</dbReference>
<evidence type="ECO:0000256" key="14">
    <source>
        <dbReference type="RuleBase" id="RU363047"/>
    </source>
</evidence>
<reference evidence="16" key="2">
    <citation type="submission" date="2025-08" db="UniProtKB">
        <authorList>
            <consortium name="Ensembl"/>
        </authorList>
    </citation>
    <scope>IDENTIFICATION</scope>
</reference>
<dbReference type="SUPFAM" id="SSF81321">
    <property type="entry name" value="Family A G protein-coupled receptor-like"/>
    <property type="match status" value="1"/>
</dbReference>
<keyword evidence="3 14" id="KW-0716">Sensory transduction</keyword>
<dbReference type="Ensembl" id="ENSSHAT00000012431.2">
    <property type="protein sequence ID" value="ENSSHAP00000012331.2"/>
    <property type="gene ID" value="ENSSHAG00000010564.2"/>
</dbReference>
<feature type="transmembrane region" description="Helical" evidence="14">
    <location>
        <begin position="291"/>
        <end position="310"/>
    </location>
</feature>
<dbReference type="FunFam" id="1.20.1070.10:FF:000001">
    <property type="entry name" value="Olfactory receptor"/>
    <property type="match status" value="1"/>
</dbReference>
<feature type="domain" description="G-protein coupled receptors family 1 profile" evidence="15">
    <location>
        <begin position="59"/>
        <end position="308"/>
    </location>
</feature>
<feature type="transmembrane region" description="Helical" evidence="14">
    <location>
        <begin position="150"/>
        <end position="176"/>
    </location>
</feature>
<dbReference type="InParanoid" id="G3WA76"/>
<dbReference type="PRINTS" id="PR00237">
    <property type="entry name" value="GPCRRHODOPSN"/>
</dbReference>
<dbReference type="InterPro" id="IPR000725">
    <property type="entry name" value="Olfact_rcpt"/>
</dbReference>
<dbReference type="HOGENOM" id="CLU_012526_1_0_1"/>
<evidence type="ECO:0000259" key="15">
    <source>
        <dbReference type="PROSITE" id="PS50262"/>
    </source>
</evidence>
<dbReference type="eggNOG" id="ENOG502SIB3">
    <property type="taxonomic scope" value="Eukaryota"/>
</dbReference>
<name>G3WA76_SARHA</name>
<evidence type="ECO:0000256" key="13">
    <source>
        <dbReference type="RuleBase" id="RU000688"/>
    </source>
</evidence>
<dbReference type="PROSITE" id="PS50262">
    <property type="entry name" value="G_PROTEIN_RECEP_F1_2"/>
    <property type="match status" value="1"/>
</dbReference>
<organism evidence="16 17">
    <name type="scientific">Sarcophilus harrisii</name>
    <name type="common">Tasmanian devil</name>
    <name type="synonym">Sarcophilus laniarius</name>
    <dbReference type="NCBI Taxonomy" id="9305"/>
    <lineage>
        <taxon>Eukaryota</taxon>
        <taxon>Metazoa</taxon>
        <taxon>Chordata</taxon>
        <taxon>Craniata</taxon>
        <taxon>Vertebrata</taxon>
        <taxon>Euteleostomi</taxon>
        <taxon>Mammalia</taxon>
        <taxon>Metatheria</taxon>
        <taxon>Dasyuromorphia</taxon>
        <taxon>Dasyuridae</taxon>
        <taxon>Sarcophilus</taxon>
    </lineage>
</organism>
<keyword evidence="17" id="KW-1185">Reference proteome</keyword>
<keyword evidence="8 14" id="KW-0472">Membrane</keyword>
<dbReference type="InterPro" id="IPR050939">
    <property type="entry name" value="Olfactory_GPCR1"/>
</dbReference>
<keyword evidence="10 13" id="KW-0675">Receptor</keyword>
<evidence type="ECO:0000256" key="11">
    <source>
        <dbReference type="ARBA" id="ARBA00023180"/>
    </source>
</evidence>
<comment type="subcellular location">
    <subcellularLocation>
        <location evidence="1 14">Cell membrane</location>
        <topology evidence="1 14">Multi-pass membrane protein</topology>
    </subcellularLocation>
</comment>
<dbReference type="PROSITE" id="PS00237">
    <property type="entry name" value="G_PROTEIN_RECEP_F1_1"/>
    <property type="match status" value="1"/>
</dbReference>